<feature type="region of interest" description="Disordered" evidence="1">
    <location>
        <begin position="590"/>
        <end position="610"/>
    </location>
</feature>
<evidence type="ECO:0000313" key="2">
    <source>
        <dbReference type="EMBL" id="KAG8470333.1"/>
    </source>
</evidence>
<gene>
    <name evidence="2" type="ORF">KFE25_008754</name>
</gene>
<feature type="compositionally biased region" description="Basic and acidic residues" evidence="1">
    <location>
        <begin position="765"/>
        <end position="781"/>
    </location>
</feature>
<feature type="compositionally biased region" description="Polar residues" evidence="1">
    <location>
        <begin position="747"/>
        <end position="756"/>
    </location>
</feature>
<reference evidence="2" key="1">
    <citation type="submission" date="2021-05" db="EMBL/GenBank/DDBJ databases">
        <title>The genome of the haptophyte Pavlova lutheri (Diacronema luteri, Pavlovales) - a model for lipid biosynthesis in eukaryotic algae.</title>
        <authorList>
            <person name="Hulatt C.J."/>
            <person name="Posewitz M.C."/>
        </authorList>
    </citation>
    <scope>NUCLEOTIDE SEQUENCE</scope>
    <source>
        <strain evidence="2">NIVA-4/92</strain>
    </source>
</reference>
<feature type="compositionally biased region" description="Basic and acidic residues" evidence="1">
    <location>
        <begin position="601"/>
        <end position="610"/>
    </location>
</feature>
<feature type="compositionally biased region" description="Gly residues" evidence="1">
    <location>
        <begin position="509"/>
        <end position="519"/>
    </location>
</feature>
<accession>A0A8J6CJU2</accession>
<feature type="compositionally biased region" description="Gly residues" evidence="1">
    <location>
        <begin position="183"/>
        <end position="195"/>
    </location>
</feature>
<protein>
    <submittedName>
        <fullName evidence="2">Uncharacterized protein</fullName>
    </submittedName>
</protein>
<feature type="compositionally biased region" description="Low complexity" evidence="1">
    <location>
        <begin position="428"/>
        <end position="439"/>
    </location>
</feature>
<feature type="compositionally biased region" description="Low complexity" evidence="1">
    <location>
        <begin position="493"/>
        <end position="504"/>
    </location>
</feature>
<feature type="region of interest" description="Disordered" evidence="1">
    <location>
        <begin position="239"/>
        <end position="261"/>
    </location>
</feature>
<proteinExistence type="predicted"/>
<keyword evidence="3" id="KW-1185">Reference proteome</keyword>
<name>A0A8J6CJU2_DIALT</name>
<evidence type="ECO:0000313" key="3">
    <source>
        <dbReference type="Proteomes" id="UP000751190"/>
    </source>
</evidence>
<dbReference type="OrthoDB" id="10687804at2759"/>
<sequence>MEVLPSDVPACVAGRALGARPRSSSATAHFTVKPTPTRRAGSGNAAAYARTMPLGDAGAAPFRDASARRSSAAGGGDVYKPIGLSLFTASAAARRAAADATAESGASSARSSGDLGLSASAHDAEQESRTRDLRAEVGRLRAGRDAEVPGGVAVDERSHARQRKPLSRVDPPPRAQCAWAGALGDGGGDGGGGGSSAPSTAAKPPSGADARAPSTLLAATTTGAFTSFASAAAALGRPAARAPRDSTSAEPPIGQYEQPSDSVVSDALLERLLDLDRADRRTVASASARPSSAPAAAAEAAAAREAEVAHTRLELQEYIDSLHSSDFVEMPLSHHADVESMVSHALASGQRPSLDDADLEAPSVGTGWIDRIEAAIGSADSTLLDALDEIRRLDRVLRSKTQKLARVRRRGRLQAMGAHAEAAEDEPSAAALHVAPAADTAERPRSRASDDELRELCEPLSAVTLPRAEPSELAARGRRDGAETPPSTAGSALLGPFLTGTTLLNDNDSGGGGGGGGGRVAEQGALALATAHDGQSSARGGEVGDESPGGGGYLGGLTARGMLAQAEAELRAEGEAAHNTLFAQLGIPELGGDAPLEGGDDDVRPESPSEVARRLDPRIVRLTAAESARLALLEAMAAEELCAPLVPLPQRLRLDAISAELEARFVRPASAHPALASPAERAAAALEAVAPVIRRTEPLVTAADGGKLFTAQGFKDYAREQRVAHEARAALAALDARLHALYHRPEQGNTLGTRPVSSVAPLDDNEARASVEPRETPDMSDAERTQLARLLATVHELGQAEIATRGAGGPAVGENCTTRAPSAAAAARERSAAASGAQLSYDYLSVEAEKAHNRVDVLGAGVDEQ</sequence>
<feature type="compositionally biased region" description="Low complexity" evidence="1">
    <location>
        <begin position="102"/>
        <end position="121"/>
    </location>
</feature>
<organism evidence="2 3">
    <name type="scientific">Diacronema lutheri</name>
    <name type="common">Unicellular marine alga</name>
    <name type="synonym">Monochrysis lutheri</name>
    <dbReference type="NCBI Taxonomy" id="2081491"/>
    <lineage>
        <taxon>Eukaryota</taxon>
        <taxon>Haptista</taxon>
        <taxon>Haptophyta</taxon>
        <taxon>Pavlovophyceae</taxon>
        <taxon>Pavlovales</taxon>
        <taxon>Pavlovaceae</taxon>
        <taxon>Diacronema</taxon>
    </lineage>
</organism>
<dbReference type="EMBL" id="JAGTXO010000001">
    <property type="protein sequence ID" value="KAG8470333.1"/>
    <property type="molecule type" value="Genomic_DNA"/>
</dbReference>
<dbReference type="AlphaFoldDB" id="A0A8J6CJU2"/>
<feature type="region of interest" description="Disordered" evidence="1">
    <location>
        <begin position="102"/>
        <end position="212"/>
    </location>
</feature>
<feature type="region of interest" description="Disordered" evidence="1">
    <location>
        <begin position="417"/>
        <end position="554"/>
    </location>
</feature>
<feature type="region of interest" description="Disordered" evidence="1">
    <location>
        <begin position="747"/>
        <end position="781"/>
    </location>
</feature>
<comment type="caution">
    <text evidence="2">The sequence shown here is derived from an EMBL/GenBank/DDBJ whole genome shotgun (WGS) entry which is preliminary data.</text>
</comment>
<feature type="compositionally biased region" description="Low complexity" evidence="1">
    <location>
        <begin position="196"/>
        <end position="212"/>
    </location>
</feature>
<evidence type="ECO:0000256" key="1">
    <source>
        <dbReference type="SAM" id="MobiDB-lite"/>
    </source>
</evidence>
<feature type="compositionally biased region" description="Basic and acidic residues" evidence="1">
    <location>
        <begin position="440"/>
        <end position="457"/>
    </location>
</feature>
<feature type="region of interest" description="Disordered" evidence="1">
    <location>
        <begin position="18"/>
        <end position="44"/>
    </location>
</feature>
<feature type="compositionally biased region" description="Basic and acidic residues" evidence="1">
    <location>
        <begin position="122"/>
        <end position="147"/>
    </location>
</feature>
<dbReference type="Proteomes" id="UP000751190">
    <property type="component" value="Unassembled WGS sequence"/>
</dbReference>